<dbReference type="KEGG" id="smy:BJP26_14550"/>
<name>A0A175XZ71_9SPHN</name>
<keyword evidence="2" id="KW-1185">Reference proteome</keyword>
<gene>
    <name evidence="1" type="ORF">AVM11_11745</name>
</gene>
<dbReference type="OrthoDB" id="7509120at2"/>
<reference evidence="1" key="1">
    <citation type="submission" date="2016-03" db="EMBL/GenBank/DDBJ databases">
        <title>Sphingomonas melonis TY, whole genome shotgun sequencing.</title>
        <authorList>
            <person name="Wang H."/>
            <person name="Zhu P."/>
        </authorList>
    </citation>
    <scope>NUCLEOTIDE SEQUENCE [LARGE SCALE GENOMIC DNA]</scope>
    <source>
        <strain evidence="1">TY</strain>
    </source>
</reference>
<evidence type="ECO:0000313" key="2">
    <source>
        <dbReference type="Proteomes" id="UP000078460"/>
    </source>
</evidence>
<sequence length="74" mass="8026">MQRVLLLIQEAGQEPIADVHPDEATARRALAAYVRDRTRTSPALHADNDDGAIEAYFDGETAAYTIVGVAGDER</sequence>
<dbReference type="RefSeq" id="WP_062126075.1">
    <property type="nucleotide sequence ID" value="NZ_CP017578.1"/>
</dbReference>
<organism evidence="1 2">
    <name type="scientific">Sphingomonas melonis TY</name>
    <dbReference type="NCBI Taxonomy" id="621456"/>
    <lineage>
        <taxon>Bacteria</taxon>
        <taxon>Pseudomonadati</taxon>
        <taxon>Pseudomonadota</taxon>
        <taxon>Alphaproteobacteria</taxon>
        <taxon>Sphingomonadales</taxon>
        <taxon>Sphingomonadaceae</taxon>
        <taxon>Sphingomonas</taxon>
    </lineage>
</organism>
<evidence type="ECO:0000313" key="1">
    <source>
        <dbReference type="EMBL" id="KZB93539.1"/>
    </source>
</evidence>
<dbReference type="AlphaFoldDB" id="A0A175XZ71"/>
<comment type="caution">
    <text evidence="1">The sequence shown here is derived from an EMBL/GenBank/DDBJ whole genome shotgun (WGS) entry which is preliminary data.</text>
</comment>
<accession>A0A175XZ71</accession>
<protein>
    <submittedName>
        <fullName evidence="1">Uncharacterized protein</fullName>
    </submittedName>
</protein>
<proteinExistence type="predicted"/>
<dbReference type="EMBL" id="LQCK02000068">
    <property type="protein sequence ID" value="KZB93539.1"/>
    <property type="molecule type" value="Genomic_DNA"/>
</dbReference>
<dbReference type="STRING" id="621456.BJP26_14550"/>
<dbReference type="Proteomes" id="UP000078460">
    <property type="component" value="Unassembled WGS sequence"/>
</dbReference>